<evidence type="ECO:0000313" key="2">
    <source>
        <dbReference type="EMBL" id="KAK5610129.1"/>
    </source>
</evidence>
<name>A0AAV9RMM8_9TELE</name>
<evidence type="ECO:0000313" key="3">
    <source>
        <dbReference type="Proteomes" id="UP001311232"/>
    </source>
</evidence>
<organism evidence="2 3">
    <name type="scientific">Crenichthys baileyi</name>
    <name type="common">White River springfish</name>
    <dbReference type="NCBI Taxonomy" id="28760"/>
    <lineage>
        <taxon>Eukaryota</taxon>
        <taxon>Metazoa</taxon>
        <taxon>Chordata</taxon>
        <taxon>Craniata</taxon>
        <taxon>Vertebrata</taxon>
        <taxon>Euteleostomi</taxon>
        <taxon>Actinopterygii</taxon>
        <taxon>Neopterygii</taxon>
        <taxon>Teleostei</taxon>
        <taxon>Neoteleostei</taxon>
        <taxon>Acanthomorphata</taxon>
        <taxon>Ovalentaria</taxon>
        <taxon>Atherinomorphae</taxon>
        <taxon>Cyprinodontiformes</taxon>
        <taxon>Goodeidae</taxon>
        <taxon>Crenichthys</taxon>
    </lineage>
</organism>
<comment type="caution">
    <text evidence="2">The sequence shown here is derived from an EMBL/GenBank/DDBJ whole genome shotgun (WGS) entry which is preliminary data.</text>
</comment>
<evidence type="ECO:0000256" key="1">
    <source>
        <dbReference type="SAM" id="MobiDB-lite"/>
    </source>
</evidence>
<protein>
    <submittedName>
        <fullName evidence="2">Uncharacterized protein</fullName>
    </submittedName>
</protein>
<dbReference type="Proteomes" id="UP001311232">
    <property type="component" value="Unassembled WGS sequence"/>
</dbReference>
<dbReference type="AlphaFoldDB" id="A0AAV9RMM8"/>
<feature type="region of interest" description="Disordered" evidence="1">
    <location>
        <begin position="24"/>
        <end position="43"/>
    </location>
</feature>
<dbReference type="EMBL" id="JAHHUM010001652">
    <property type="protein sequence ID" value="KAK5610129.1"/>
    <property type="molecule type" value="Genomic_DNA"/>
</dbReference>
<reference evidence="2 3" key="1">
    <citation type="submission" date="2021-06" db="EMBL/GenBank/DDBJ databases">
        <authorList>
            <person name="Palmer J.M."/>
        </authorList>
    </citation>
    <scope>NUCLEOTIDE SEQUENCE [LARGE SCALE GENOMIC DNA]</scope>
    <source>
        <strain evidence="2 3">MEX-2019</strain>
        <tissue evidence="2">Muscle</tissue>
    </source>
</reference>
<proteinExistence type="predicted"/>
<accession>A0AAV9RMM8</accession>
<gene>
    <name evidence="2" type="ORF">CRENBAI_011041</name>
</gene>
<sequence>MGRLFPQDPLIHLSIETERQKGLKKNAASMQGRPVLSSTPLSTKDPVLEELEDELPTLPALVRKGCKDALP</sequence>
<keyword evidence="3" id="KW-1185">Reference proteome</keyword>